<dbReference type="EMBL" id="HG725422">
    <property type="protein sequence ID" value="CDJ68120.1"/>
    <property type="molecule type" value="Genomic_DNA"/>
</dbReference>
<dbReference type="GeneID" id="25475023"/>
<dbReference type="VEuPathDB" id="ToxoDB:ENH_00048730"/>
<keyword evidence="3" id="KW-1185">Reference proteome</keyword>
<evidence type="ECO:0000313" key="2">
    <source>
        <dbReference type="EMBL" id="CDJ68120.1"/>
    </source>
</evidence>
<dbReference type="Pfam" id="PF11054">
    <property type="entry name" value="Surface_antigen"/>
    <property type="match status" value="1"/>
</dbReference>
<sequence length="306" mass="33121">MIHFLDSFLKSLFNFGSANMKYSAITFLAVSLLCVGRGGHAESGSAADKADRVSCLNEFNDVRVRAGLDPFTAETDEQKELPLTNAEYIKTVCSTMREGRTFTPEDVVYRREGTYAYSSQSGESGDCSIAVKYWTGAWVNFGDLPAMYTSDKGGIYARSRNRSFVALFNPNEGATMDCAFFVCPPPTSTTTSTPVTDGDHGSYFRKLSSAGQVPQAKGEKAEKSESITGSETPKTAADQAGQPSKEPAREDIEHQRESEETDEELNAVQPAGVLGRRLSTESGDTLKALVCLTHPAALVVGKRPFS</sequence>
<dbReference type="AlphaFoldDB" id="U6N2H1"/>
<feature type="compositionally biased region" description="Basic and acidic residues" evidence="1">
    <location>
        <begin position="246"/>
        <end position="258"/>
    </location>
</feature>
<dbReference type="Proteomes" id="UP000030754">
    <property type="component" value="Unassembled WGS sequence"/>
</dbReference>
<evidence type="ECO:0000313" key="3">
    <source>
        <dbReference type="Proteomes" id="UP000030754"/>
    </source>
</evidence>
<feature type="region of interest" description="Disordered" evidence="1">
    <location>
        <begin position="188"/>
        <end position="276"/>
    </location>
</feature>
<dbReference type="InterPro" id="IPR021288">
    <property type="entry name" value="Surface_antigen"/>
</dbReference>
<reference evidence="2" key="1">
    <citation type="submission" date="2013-10" db="EMBL/GenBank/DDBJ databases">
        <title>Genomic analysis of the causative agents of coccidiosis in chickens.</title>
        <authorList>
            <person name="Reid A.J."/>
            <person name="Blake D."/>
            <person name="Billington K."/>
            <person name="Browne H."/>
            <person name="Dunn M."/>
            <person name="Hung S."/>
            <person name="Kawahara F."/>
            <person name="Miranda-Saavedra D."/>
            <person name="Mourier T."/>
            <person name="Nagra H."/>
            <person name="Otto T.D."/>
            <person name="Rawlings N."/>
            <person name="Sanchez A."/>
            <person name="Sanders M."/>
            <person name="Subramaniam C."/>
            <person name="Tay Y."/>
            <person name="Dear P."/>
            <person name="Doerig C."/>
            <person name="Gruber A."/>
            <person name="Parkinson J."/>
            <person name="Shirley M."/>
            <person name="Wan K.L."/>
            <person name="Berriman M."/>
            <person name="Tomley F."/>
            <person name="Pain A."/>
        </authorList>
    </citation>
    <scope>NUCLEOTIDE SEQUENCE [LARGE SCALE GENOMIC DNA]</scope>
    <source>
        <strain evidence="2">Houghton</strain>
    </source>
</reference>
<proteinExistence type="predicted"/>
<name>U6N2H1_9EIME</name>
<dbReference type="RefSeq" id="XP_013436587.1">
    <property type="nucleotide sequence ID" value="XM_013581133.1"/>
</dbReference>
<gene>
    <name evidence="2" type="ORF">ENH_00048730</name>
</gene>
<accession>U6N2H1</accession>
<organism evidence="2 3">
    <name type="scientific">Eimeria necatrix</name>
    <dbReference type="NCBI Taxonomy" id="51315"/>
    <lineage>
        <taxon>Eukaryota</taxon>
        <taxon>Sar</taxon>
        <taxon>Alveolata</taxon>
        <taxon>Apicomplexa</taxon>
        <taxon>Conoidasida</taxon>
        <taxon>Coccidia</taxon>
        <taxon>Eucoccidiorida</taxon>
        <taxon>Eimeriorina</taxon>
        <taxon>Eimeriidae</taxon>
        <taxon>Eimeria</taxon>
    </lineage>
</organism>
<protein>
    <submittedName>
        <fullName evidence="2">SAG family member</fullName>
    </submittedName>
</protein>
<reference evidence="2" key="2">
    <citation type="submission" date="2013-10" db="EMBL/GenBank/DDBJ databases">
        <authorList>
            <person name="Aslett M."/>
        </authorList>
    </citation>
    <scope>NUCLEOTIDE SEQUENCE [LARGE SCALE GENOMIC DNA]</scope>
    <source>
        <strain evidence="2">Houghton</strain>
    </source>
</reference>
<dbReference type="OrthoDB" id="347448at2759"/>
<evidence type="ECO:0000256" key="1">
    <source>
        <dbReference type="SAM" id="MobiDB-lite"/>
    </source>
</evidence>